<reference evidence="2" key="1">
    <citation type="submission" date="2021-03" db="EMBL/GenBank/DDBJ databases">
        <title>Comparative genomics and phylogenomic investigation of the class Geoglossomycetes provide insights into ecological specialization and systematics.</title>
        <authorList>
            <person name="Melie T."/>
            <person name="Pirro S."/>
            <person name="Miller A.N."/>
            <person name="Quandt A."/>
        </authorList>
    </citation>
    <scope>NUCLEOTIDE SEQUENCE</scope>
    <source>
        <strain evidence="2">CAQ_001_2017</strain>
    </source>
</reference>
<name>A0A9P8LH78_9PEZI</name>
<keyword evidence="3" id="KW-1185">Reference proteome</keyword>
<dbReference type="Proteomes" id="UP000750711">
    <property type="component" value="Unassembled WGS sequence"/>
</dbReference>
<evidence type="ECO:0000256" key="1">
    <source>
        <dbReference type="SAM" id="SignalP"/>
    </source>
</evidence>
<accession>A0A9P8LH78</accession>
<sequence length="196" mass="21125">MPIIGSGLKTLLLEAFAAAVGILPPALRENFVLIGGTSMLALGGMRETLDVDIVVTAKALNAFCEAAALDSRFSQDTMNSWYYTSATPGIENLSTSFEFLAMGGGFAPMIRAARPVLGGFRAGLAELILMKAKALDSRGEDKDRDDLHFLLDKMEASEESFAGVEMEDEDLEVLKVSVRGLGGQYSVLLRNFLQRP</sequence>
<keyword evidence="1" id="KW-0732">Signal</keyword>
<proteinExistence type="predicted"/>
<gene>
    <name evidence="2" type="ORF">GP486_001247</name>
</gene>
<protein>
    <recommendedName>
        <fullName evidence="4">Nucleotidyl transferase AbiEii toxin, Type IV TA system</fullName>
    </recommendedName>
</protein>
<dbReference type="AlphaFoldDB" id="A0A9P8LH78"/>
<comment type="caution">
    <text evidence="2">The sequence shown here is derived from an EMBL/GenBank/DDBJ whole genome shotgun (WGS) entry which is preliminary data.</text>
</comment>
<evidence type="ECO:0000313" key="2">
    <source>
        <dbReference type="EMBL" id="KAH0565364.1"/>
    </source>
</evidence>
<organism evidence="2 3">
    <name type="scientific">Trichoglossum hirsutum</name>
    <dbReference type="NCBI Taxonomy" id="265104"/>
    <lineage>
        <taxon>Eukaryota</taxon>
        <taxon>Fungi</taxon>
        <taxon>Dikarya</taxon>
        <taxon>Ascomycota</taxon>
        <taxon>Pezizomycotina</taxon>
        <taxon>Geoglossomycetes</taxon>
        <taxon>Geoglossales</taxon>
        <taxon>Geoglossaceae</taxon>
        <taxon>Trichoglossum</taxon>
    </lineage>
</organism>
<dbReference type="EMBL" id="JAGHQM010000103">
    <property type="protein sequence ID" value="KAH0565364.1"/>
    <property type="molecule type" value="Genomic_DNA"/>
</dbReference>
<feature type="signal peptide" evidence="1">
    <location>
        <begin position="1"/>
        <end position="19"/>
    </location>
</feature>
<evidence type="ECO:0008006" key="4">
    <source>
        <dbReference type="Google" id="ProtNLM"/>
    </source>
</evidence>
<feature type="chain" id="PRO_5040146582" description="Nucleotidyl transferase AbiEii toxin, Type IV TA system" evidence="1">
    <location>
        <begin position="20"/>
        <end position="196"/>
    </location>
</feature>
<evidence type="ECO:0000313" key="3">
    <source>
        <dbReference type="Proteomes" id="UP000750711"/>
    </source>
</evidence>